<evidence type="ECO:0000313" key="6">
    <source>
        <dbReference type="EMBL" id="RWX43708.1"/>
    </source>
</evidence>
<protein>
    <submittedName>
        <fullName evidence="6">Membrane-bound lytic murein transglycosylase MltF</fullName>
    </submittedName>
</protein>
<comment type="subcellular location">
    <subcellularLocation>
        <location evidence="1">Cell outer membrane</location>
        <topology evidence="1">Peripheral membrane protein</topology>
    </subcellularLocation>
</comment>
<keyword evidence="2" id="KW-0732">Signal</keyword>
<accession>A0A444IS39</accession>
<dbReference type="Gene3D" id="3.40.190.10">
    <property type="entry name" value="Periplasmic binding protein-like II"/>
    <property type="match status" value="2"/>
</dbReference>
<evidence type="ECO:0000256" key="2">
    <source>
        <dbReference type="ARBA" id="ARBA00022729"/>
    </source>
</evidence>
<dbReference type="Proteomes" id="UP000287853">
    <property type="component" value="Unassembled WGS sequence"/>
</dbReference>
<evidence type="ECO:0000259" key="4">
    <source>
        <dbReference type="Pfam" id="PF00497"/>
    </source>
</evidence>
<dbReference type="GO" id="GO:0009253">
    <property type="term" value="P:peptidoglycan catabolic process"/>
    <property type="evidence" value="ECO:0007669"/>
    <property type="project" value="TreeGrafter"/>
</dbReference>
<reference evidence="6 7" key="1">
    <citation type="submission" date="2017-01" db="EMBL/GenBank/DDBJ databases">
        <title>The cable genome- insights into the physiology and evolution of filamentous bacteria capable of sulfide oxidation via long distance electron transfer.</title>
        <authorList>
            <person name="Schreiber L."/>
            <person name="Bjerg J.T."/>
            <person name="Boggild A."/>
            <person name="Van De Vossenberg J."/>
            <person name="Meysman F."/>
            <person name="Nielsen L.P."/>
            <person name="Schramm A."/>
            <person name="Kjeldsen K.U."/>
        </authorList>
    </citation>
    <scope>NUCLEOTIDE SEQUENCE [LARGE SCALE GENOMIC DNA]</scope>
    <source>
        <strain evidence="6">MCF</strain>
    </source>
</reference>
<dbReference type="Gene3D" id="1.10.530.10">
    <property type="match status" value="1"/>
</dbReference>
<dbReference type="PANTHER" id="PTHR35936">
    <property type="entry name" value="MEMBRANE-BOUND LYTIC MUREIN TRANSGLYCOSYLASE F"/>
    <property type="match status" value="1"/>
</dbReference>
<dbReference type="GO" id="GO:0008933">
    <property type="term" value="F:peptidoglycan lytic transglycosylase activity"/>
    <property type="evidence" value="ECO:0007669"/>
    <property type="project" value="TreeGrafter"/>
</dbReference>
<dbReference type="Pfam" id="PF01464">
    <property type="entry name" value="SLT"/>
    <property type="match status" value="1"/>
</dbReference>
<feature type="domain" description="Solute-binding protein family 3/N-terminal" evidence="4">
    <location>
        <begin position="103"/>
        <end position="234"/>
    </location>
</feature>
<evidence type="ECO:0000256" key="1">
    <source>
        <dbReference type="ARBA" id="ARBA00004339"/>
    </source>
</evidence>
<dbReference type="EMBL" id="MTKO01000112">
    <property type="protein sequence ID" value="RWX43708.1"/>
    <property type="molecule type" value="Genomic_DNA"/>
</dbReference>
<keyword evidence="3" id="KW-0998">Cell outer membrane</keyword>
<dbReference type="InterPro" id="IPR001638">
    <property type="entry name" value="Solute-binding_3/MltF_N"/>
</dbReference>
<dbReference type="AlphaFoldDB" id="A0A444IS39"/>
<gene>
    <name evidence="6" type="ORF">H206_02562</name>
</gene>
<dbReference type="Pfam" id="PF00497">
    <property type="entry name" value="SBP_bac_3"/>
    <property type="match status" value="1"/>
</dbReference>
<comment type="caution">
    <text evidence="6">The sequence shown here is derived from an EMBL/GenBank/DDBJ whole genome shotgun (WGS) entry which is preliminary data.</text>
</comment>
<dbReference type="SUPFAM" id="SSF53955">
    <property type="entry name" value="Lysozyme-like"/>
    <property type="match status" value="1"/>
</dbReference>
<keyword evidence="7" id="KW-1185">Reference proteome</keyword>
<dbReference type="PANTHER" id="PTHR35936:SF32">
    <property type="entry name" value="MEMBRANE-BOUND LYTIC MUREIN TRANSGLYCOSYLASE F"/>
    <property type="match status" value="1"/>
</dbReference>
<dbReference type="SUPFAM" id="SSF53850">
    <property type="entry name" value="Periplasmic binding protein-like II"/>
    <property type="match status" value="1"/>
</dbReference>
<dbReference type="CDD" id="cd01009">
    <property type="entry name" value="PBP2_YfhD_N"/>
    <property type="match status" value="1"/>
</dbReference>
<evidence type="ECO:0000313" key="7">
    <source>
        <dbReference type="Proteomes" id="UP000287853"/>
    </source>
</evidence>
<evidence type="ECO:0000256" key="3">
    <source>
        <dbReference type="ARBA" id="ARBA00023237"/>
    </source>
</evidence>
<dbReference type="InterPro" id="IPR008258">
    <property type="entry name" value="Transglycosylase_SLT_dom_1"/>
</dbReference>
<name>A0A444IS39_9BACT</name>
<proteinExistence type="predicted"/>
<sequence>MKSGQMSINKLVIHLELAVLACVLIVLLLSALDRGGSKGAPGTAQQNKQIQSEHNEAEALQAELFTDVHVPPHQREIWLGDLDGMLKRGQLRVLLPFSRTFFFQENDQELGLSAEILQRYEQFLNDQVVLGDKKMKFIFLPTPKEHLVEDLLAGKGDIAIADLLLPPEQEKRVTFVSPVALEIQEILITGPNSPQFKSIFNLSGEEITVRKDSSYAASLQKLNNTLTSINRKPVTLHIADAFLEDEDLLEMTAAGLLPMTVVDSHVGAFWATVLPHIKLHNKIALRTAKEISWAVRPDTPLFQESIRSFKKNGYLPLDGHLGLTEYYRKKDGFITNSLSLPALERYHSMVALLEKYGKKYTFPSLLLAALAYQESQFDLSRPGKNGKVGLMGINLSIVLDEGLEIDLQQIRKPEYNIQTAGRYLRFLADRYFSSPRLSELNRNLMAIAAYASGPEQVIAARKRAALAGYNPDIWLNHVETTMLPENGKDTAQYVRNIYKYFKAYEYFTARTENEEQK</sequence>
<evidence type="ECO:0000259" key="5">
    <source>
        <dbReference type="Pfam" id="PF01464"/>
    </source>
</evidence>
<keyword evidence="3" id="KW-0472">Membrane</keyword>
<dbReference type="InterPro" id="IPR023346">
    <property type="entry name" value="Lysozyme-like_dom_sf"/>
</dbReference>
<organism evidence="6 7">
    <name type="scientific">Candidatus Electrothrix aarhusensis</name>
    <dbReference type="NCBI Taxonomy" id="1859131"/>
    <lineage>
        <taxon>Bacteria</taxon>
        <taxon>Pseudomonadati</taxon>
        <taxon>Thermodesulfobacteriota</taxon>
        <taxon>Desulfobulbia</taxon>
        <taxon>Desulfobulbales</taxon>
        <taxon>Desulfobulbaceae</taxon>
        <taxon>Candidatus Electrothrix</taxon>
    </lineage>
</organism>
<feature type="domain" description="Transglycosylase SLT" evidence="5">
    <location>
        <begin position="353"/>
        <end position="464"/>
    </location>
</feature>
<dbReference type="GO" id="GO:0009279">
    <property type="term" value="C:cell outer membrane"/>
    <property type="evidence" value="ECO:0007669"/>
    <property type="project" value="UniProtKB-SubCell"/>
</dbReference>